<gene>
    <name evidence="1" type="ORF">CGI_10021210</name>
</gene>
<dbReference type="PRINTS" id="PR02086">
    <property type="entry name" value="PUTNUCHARBI1"/>
</dbReference>
<dbReference type="AlphaFoldDB" id="K1S369"/>
<dbReference type="InterPro" id="IPR026103">
    <property type="entry name" value="HARBI1_animal"/>
</dbReference>
<protein>
    <submittedName>
        <fullName evidence="1">Uncharacterized protein</fullName>
    </submittedName>
</protein>
<sequence>MAAVFLLADDEQRKLIRRERVSCFSRTNPLDFLNDTEVIERYRLPREFLFRLIDLVREDAEPDTHRSHALSACTQVNKFTEDRVRLKLCIFRVICHYIFH</sequence>
<reference evidence="1" key="1">
    <citation type="journal article" date="2012" name="Nature">
        <title>The oyster genome reveals stress adaptation and complexity of shell formation.</title>
        <authorList>
            <person name="Zhang G."/>
            <person name="Fang X."/>
            <person name="Guo X."/>
            <person name="Li L."/>
            <person name="Luo R."/>
            <person name="Xu F."/>
            <person name="Yang P."/>
            <person name="Zhang L."/>
            <person name="Wang X."/>
            <person name="Qi H."/>
            <person name="Xiong Z."/>
            <person name="Que H."/>
            <person name="Xie Y."/>
            <person name="Holland P.W."/>
            <person name="Paps J."/>
            <person name="Zhu Y."/>
            <person name="Wu F."/>
            <person name="Chen Y."/>
            <person name="Wang J."/>
            <person name="Peng C."/>
            <person name="Meng J."/>
            <person name="Yang L."/>
            <person name="Liu J."/>
            <person name="Wen B."/>
            <person name="Zhang N."/>
            <person name="Huang Z."/>
            <person name="Zhu Q."/>
            <person name="Feng Y."/>
            <person name="Mount A."/>
            <person name="Hedgecock D."/>
            <person name="Xu Z."/>
            <person name="Liu Y."/>
            <person name="Domazet-Loso T."/>
            <person name="Du Y."/>
            <person name="Sun X."/>
            <person name="Zhang S."/>
            <person name="Liu B."/>
            <person name="Cheng P."/>
            <person name="Jiang X."/>
            <person name="Li J."/>
            <person name="Fan D."/>
            <person name="Wang W."/>
            <person name="Fu W."/>
            <person name="Wang T."/>
            <person name="Wang B."/>
            <person name="Zhang J."/>
            <person name="Peng Z."/>
            <person name="Li Y."/>
            <person name="Li N."/>
            <person name="Wang J."/>
            <person name="Chen M."/>
            <person name="He Y."/>
            <person name="Tan F."/>
            <person name="Song X."/>
            <person name="Zheng Q."/>
            <person name="Huang R."/>
            <person name="Yang H."/>
            <person name="Du X."/>
            <person name="Chen L."/>
            <person name="Yang M."/>
            <person name="Gaffney P.M."/>
            <person name="Wang S."/>
            <person name="Luo L."/>
            <person name="She Z."/>
            <person name="Ming Y."/>
            <person name="Huang W."/>
            <person name="Zhang S."/>
            <person name="Huang B."/>
            <person name="Zhang Y."/>
            <person name="Qu T."/>
            <person name="Ni P."/>
            <person name="Miao G."/>
            <person name="Wang J."/>
            <person name="Wang Q."/>
            <person name="Steinberg C.E."/>
            <person name="Wang H."/>
            <person name="Li N."/>
            <person name="Qian L."/>
            <person name="Zhang G."/>
            <person name="Li Y."/>
            <person name="Yang H."/>
            <person name="Liu X."/>
            <person name="Wang J."/>
            <person name="Yin Y."/>
            <person name="Wang J."/>
        </authorList>
    </citation>
    <scope>NUCLEOTIDE SEQUENCE [LARGE SCALE GENOMIC DNA]</scope>
    <source>
        <strain evidence="1">05x7-T-G4-1.051#20</strain>
    </source>
</reference>
<name>K1S369_MAGGI</name>
<evidence type="ECO:0000313" key="1">
    <source>
        <dbReference type="EMBL" id="EKC41866.1"/>
    </source>
</evidence>
<dbReference type="HOGENOM" id="CLU_2308750_0_0_1"/>
<dbReference type="EMBL" id="JH819078">
    <property type="protein sequence ID" value="EKC41866.1"/>
    <property type="molecule type" value="Genomic_DNA"/>
</dbReference>
<organism evidence="1">
    <name type="scientific">Magallana gigas</name>
    <name type="common">Pacific oyster</name>
    <name type="synonym">Crassostrea gigas</name>
    <dbReference type="NCBI Taxonomy" id="29159"/>
    <lineage>
        <taxon>Eukaryota</taxon>
        <taxon>Metazoa</taxon>
        <taxon>Spiralia</taxon>
        <taxon>Lophotrochozoa</taxon>
        <taxon>Mollusca</taxon>
        <taxon>Bivalvia</taxon>
        <taxon>Autobranchia</taxon>
        <taxon>Pteriomorphia</taxon>
        <taxon>Ostreida</taxon>
        <taxon>Ostreoidea</taxon>
        <taxon>Ostreidae</taxon>
        <taxon>Magallana</taxon>
    </lineage>
</organism>
<dbReference type="InParanoid" id="K1S369"/>
<accession>K1S369</accession>
<proteinExistence type="predicted"/>